<sequence>MNKKWYIVLIVTLIITGTTGCKGGKPPEQSKDTSEKEQSQKAEKSVKSQGTAKNKKEDSAKSYGKTSQIKVAETKKEQAKWQTTAMAHMETNLNDVSVFLQKAEQVITDLEYIAATLPNGKEIKEDGLIYRQLPKPYDTRDGILFFFQQYWSRPLAVSLYDHLDTKIVDGNVYLSTSTKHYPVFITTKNTKVTVENSGLIAEVTGISPTTAASRSLVRYHLERDHESKRYEITKRIGIYGQENFQ</sequence>
<evidence type="ECO:0000256" key="1">
    <source>
        <dbReference type="SAM" id="MobiDB-lite"/>
    </source>
</evidence>
<feature type="region of interest" description="Disordered" evidence="1">
    <location>
        <begin position="20"/>
        <end position="69"/>
    </location>
</feature>
<gene>
    <name evidence="2" type="ORF">EEL30_02775</name>
</gene>
<evidence type="ECO:0008006" key="4">
    <source>
        <dbReference type="Google" id="ProtNLM"/>
    </source>
</evidence>
<dbReference type="PROSITE" id="PS51257">
    <property type="entry name" value="PROKAR_LIPOPROTEIN"/>
    <property type="match status" value="1"/>
</dbReference>
<dbReference type="AlphaFoldDB" id="A0A518V345"/>
<reference evidence="2 3" key="1">
    <citation type="submission" date="2018-11" db="EMBL/GenBank/DDBJ databases">
        <title>Phylogenetic determinants of toxin gene distribution in genomes of Brevibacillus laterosporus.</title>
        <authorList>
            <person name="Glare T.R."/>
            <person name="Durrant A."/>
            <person name="Berry C."/>
            <person name="Palma L."/>
            <person name="Ormskirk M."/>
            <person name="Cox M.O."/>
        </authorList>
    </citation>
    <scope>NUCLEOTIDE SEQUENCE [LARGE SCALE GENOMIC DNA]</scope>
    <source>
        <strain evidence="2 3">1821L</strain>
    </source>
</reference>
<proteinExistence type="predicted"/>
<dbReference type="EMBL" id="CP033464">
    <property type="protein sequence ID" value="QDX91393.1"/>
    <property type="molecule type" value="Genomic_DNA"/>
</dbReference>
<keyword evidence="3" id="KW-1185">Reference proteome</keyword>
<evidence type="ECO:0000313" key="3">
    <source>
        <dbReference type="Proteomes" id="UP000319432"/>
    </source>
</evidence>
<feature type="compositionally biased region" description="Basic and acidic residues" evidence="1">
    <location>
        <begin position="28"/>
        <end position="46"/>
    </location>
</feature>
<protein>
    <recommendedName>
        <fullName evidence="4">Lipoprotein</fullName>
    </recommendedName>
</protein>
<name>A0A518V345_BRELA</name>
<dbReference type="OrthoDB" id="2474863at2"/>
<accession>A0A518V345</accession>
<evidence type="ECO:0000313" key="2">
    <source>
        <dbReference type="EMBL" id="QDX91393.1"/>
    </source>
</evidence>
<dbReference type="Proteomes" id="UP000319432">
    <property type="component" value="Chromosome"/>
</dbReference>
<organism evidence="2 3">
    <name type="scientific">Brevibacillus laterosporus</name>
    <name type="common">Bacillus laterosporus</name>
    <dbReference type="NCBI Taxonomy" id="1465"/>
    <lineage>
        <taxon>Bacteria</taxon>
        <taxon>Bacillati</taxon>
        <taxon>Bacillota</taxon>
        <taxon>Bacilli</taxon>
        <taxon>Bacillales</taxon>
        <taxon>Paenibacillaceae</taxon>
        <taxon>Brevibacillus</taxon>
    </lineage>
</organism>